<feature type="compositionally biased region" description="Low complexity" evidence="1">
    <location>
        <begin position="209"/>
        <end position="240"/>
    </location>
</feature>
<name>A0A1H0EYP3_9ACTO</name>
<reference evidence="4" key="1">
    <citation type="submission" date="2016-10" db="EMBL/GenBank/DDBJ databases">
        <authorList>
            <person name="Varghese N."/>
            <person name="Submissions S."/>
        </authorList>
    </citation>
    <scope>NUCLEOTIDE SEQUENCE [LARGE SCALE GENOMIC DNA]</scope>
    <source>
        <strain evidence="4">DSM 27982</strain>
    </source>
</reference>
<keyword evidence="2" id="KW-0472">Membrane</keyword>
<keyword evidence="2" id="KW-1133">Transmembrane helix</keyword>
<sequence length="281" mass="28716">MTVWNQPGPGGVGGSPQPRRGLDADGLPSLKVPRILMIAGAAALLTGIALFVAAVRTTPAVLDKNAVALEDNGTAASLILLEDTEYGFYSTDADIACTVSDPAGAALDVYPLDWKSGDPPQVLGFRSTDAGTYTVSCTGDSAIRINLARASPEGALGARLAFVSIPFGLVGLVVTVVGTIWLVVRRRRRSRAVVARLFGPQQAGSPAFQSYPPAAQQAHSSAPAVPSTTPGPQGGFQSPAPAAPPPTPNPQPAPPSQGSYGLAPQQVIYRPLPPPEGGQGA</sequence>
<dbReference type="Proteomes" id="UP000198541">
    <property type="component" value="Unassembled WGS sequence"/>
</dbReference>
<feature type="compositionally biased region" description="Pro residues" evidence="1">
    <location>
        <begin position="271"/>
        <end position="281"/>
    </location>
</feature>
<dbReference type="EMBL" id="FNIM01000020">
    <property type="protein sequence ID" value="SDN87537.1"/>
    <property type="molecule type" value="Genomic_DNA"/>
</dbReference>
<feature type="region of interest" description="Disordered" evidence="1">
    <location>
        <begin position="1"/>
        <end position="24"/>
    </location>
</feature>
<proteinExistence type="predicted"/>
<gene>
    <name evidence="3" type="ORF">SAMN05216355_12031</name>
</gene>
<accession>A0A1H0EYP3</accession>
<feature type="compositionally biased region" description="Pro residues" evidence="1">
    <location>
        <begin position="241"/>
        <end position="255"/>
    </location>
</feature>
<keyword evidence="2" id="KW-0812">Transmembrane</keyword>
<feature type="transmembrane region" description="Helical" evidence="2">
    <location>
        <begin position="35"/>
        <end position="55"/>
    </location>
</feature>
<keyword evidence="4" id="KW-1185">Reference proteome</keyword>
<evidence type="ECO:0000256" key="2">
    <source>
        <dbReference type="SAM" id="Phobius"/>
    </source>
</evidence>
<feature type="region of interest" description="Disordered" evidence="1">
    <location>
        <begin position="203"/>
        <end position="281"/>
    </location>
</feature>
<organism evidence="3 4">
    <name type="scientific">Actinomyces ruminicola</name>
    <dbReference type="NCBI Taxonomy" id="332524"/>
    <lineage>
        <taxon>Bacteria</taxon>
        <taxon>Bacillati</taxon>
        <taxon>Actinomycetota</taxon>
        <taxon>Actinomycetes</taxon>
        <taxon>Actinomycetales</taxon>
        <taxon>Actinomycetaceae</taxon>
        <taxon>Actinomyces</taxon>
    </lineage>
</organism>
<dbReference type="RefSeq" id="WP_092537874.1">
    <property type="nucleotide sequence ID" value="NZ_FNIM01000020.1"/>
</dbReference>
<evidence type="ECO:0000313" key="3">
    <source>
        <dbReference type="EMBL" id="SDN87537.1"/>
    </source>
</evidence>
<evidence type="ECO:0000256" key="1">
    <source>
        <dbReference type="SAM" id="MobiDB-lite"/>
    </source>
</evidence>
<dbReference type="AlphaFoldDB" id="A0A1H0EYP3"/>
<evidence type="ECO:0000313" key="4">
    <source>
        <dbReference type="Proteomes" id="UP000198541"/>
    </source>
</evidence>
<feature type="transmembrane region" description="Helical" evidence="2">
    <location>
        <begin position="160"/>
        <end position="184"/>
    </location>
</feature>
<protein>
    <submittedName>
        <fullName evidence="3">Uncharacterized protein</fullName>
    </submittedName>
</protein>